<dbReference type="AlphaFoldDB" id="E9D4Q5"/>
<dbReference type="HOGENOM" id="CLU_2305838_0_0_1"/>
<dbReference type="EMBL" id="GL636492">
    <property type="protein sequence ID" value="EFW18486.1"/>
    <property type="molecule type" value="Genomic_DNA"/>
</dbReference>
<dbReference type="VEuPathDB" id="FungiDB:CPSG_05173"/>
<gene>
    <name evidence="1" type="ORF">CPSG_05173</name>
</gene>
<organism evidence="2">
    <name type="scientific">Coccidioides posadasii (strain RMSCC 757 / Silveira)</name>
    <name type="common">Valley fever fungus</name>
    <dbReference type="NCBI Taxonomy" id="443226"/>
    <lineage>
        <taxon>Eukaryota</taxon>
        <taxon>Fungi</taxon>
        <taxon>Dikarya</taxon>
        <taxon>Ascomycota</taxon>
        <taxon>Pezizomycotina</taxon>
        <taxon>Eurotiomycetes</taxon>
        <taxon>Eurotiomycetidae</taxon>
        <taxon>Onygenales</taxon>
        <taxon>Onygenaceae</taxon>
        <taxon>Coccidioides</taxon>
    </lineage>
</organism>
<sequence>MKFKARGRANQFPSATRAARYALVNPQSIYKEGCKGISKVKYIKAFDAGKEGWPISVVESITFFSSSVAKQSSRGVDILNGPLDARMERGCKKVQVSFCR</sequence>
<evidence type="ECO:0000313" key="2">
    <source>
        <dbReference type="Proteomes" id="UP000002497"/>
    </source>
</evidence>
<evidence type="ECO:0000313" key="1">
    <source>
        <dbReference type="EMBL" id="EFW18486.1"/>
    </source>
</evidence>
<dbReference type="Proteomes" id="UP000002497">
    <property type="component" value="Unassembled WGS sequence"/>
</dbReference>
<reference evidence="2" key="2">
    <citation type="submission" date="2010-03" db="EMBL/GenBank/DDBJ databases">
        <title>The genome sequence of Coccidioides posadasii strain Silveira.</title>
        <authorList>
            <consortium name="The Broad Institute Genome Sequencing Center for Infectious Disease"/>
            <person name="Neafsey D."/>
            <person name="Orbach M."/>
            <person name="Henn M.R."/>
            <person name="Cole G.T."/>
            <person name="Galgiani J."/>
            <person name="Gardner M.J."/>
            <person name="Kirkland T.N."/>
            <person name="Taylor J.W."/>
            <person name="Young S.K."/>
            <person name="Zeng Q."/>
            <person name="Koehrsen M."/>
            <person name="Alvarado L."/>
            <person name="Berlin A."/>
            <person name="Borenstein D."/>
            <person name="Chapman S.B."/>
            <person name="Chen Z."/>
            <person name="Engels R."/>
            <person name="Freedman E."/>
            <person name="Gellesch M."/>
            <person name="Goldberg J."/>
            <person name="Griggs A."/>
            <person name="Gujja S."/>
            <person name="Heilman E."/>
            <person name="Heiman D."/>
            <person name="Howarth C."/>
            <person name="Jen D."/>
            <person name="Larson L."/>
            <person name="Mehta T."/>
            <person name="Neiman D."/>
            <person name="Park D."/>
            <person name="Pearson M."/>
            <person name="Richards J."/>
            <person name="Roberts A."/>
            <person name="Saif S."/>
            <person name="Shea T."/>
            <person name="Shenoy N."/>
            <person name="Sisk P."/>
            <person name="Stolte C."/>
            <person name="Sykes S."/>
            <person name="Walk T."/>
            <person name="White J."/>
            <person name="Yandava C."/>
            <person name="Haas B."/>
            <person name="Nusbaum C."/>
            <person name="Birren B."/>
        </authorList>
    </citation>
    <scope>NUCLEOTIDE SEQUENCE [LARGE SCALE GENOMIC DNA]</scope>
    <source>
        <strain evidence="2">RMSCC 757 / Silveira</strain>
    </source>
</reference>
<proteinExistence type="predicted"/>
<reference evidence="2" key="1">
    <citation type="journal article" date="2010" name="Genome Res.">
        <title>Population genomic sequencing of Coccidioides fungi reveals recent hybridization and transposon control.</title>
        <authorList>
            <person name="Neafsey D.E."/>
            <person name="Barker B.M."/>
            <person name="Sharpton T.J."/>
            <person name="Stajich J.E."/>
            <person name="Park D.J."/>
            <person name="Whiston E."/>
            <person name="Hung C.-Y."/>
            <person name="McMahan C."/>
            <person name="White J."/>
            <person name="Sykes S."/>
            <person name="Heiman D."/>
            <person name="Young S."/>
            <person name="Zeng Q."/>
            <person name="Abouelleil A."/>
            <person name="Aftuck L."/>
            <person name="Bessette D."/>
            <person name="Brown A."/>
            <person name="FitzGerald M."/>
            <person name="Lui A."/>
            <person name="Macdonald J.P."/>
            <person name="Priest M."/>
            <person name="Orbach M.J."/>
            <person name="Galgiani J.N."/>
            <person name="Kirkland T.N."/>
            <person name="Cole G.T."/>
            <person name="Birren B.W."/>
            <person name="Henn M.R."/>
            <person name="Taylor J.W."/>
            <person name="Rounsley S.D."/>
        </authorList>
    </citation>
    <scope>NUCLEOTIDE SEQUENCE [LARGE SCALE GENOMIC DNA]</scope>
    <source>
        <strain evidence="2">RMSCC 757 / Silveira</strain>
    </source>
</reference>
<keyword evidence="2" id="KW-1185">Reference proteome</keyword>
<protein>
    <submittedName>
        <fullName evidence="1">Predicted protein</fullName>
    </submittedName>
</protein>
<accession>E9D4Q5</accession>
<name>E9D4Q5_COCPS</name>